<dbReference type="KEGG" id="nha:Nham_3620"/>
<dbReference type="eggNOG" id="COG2340">
    <property type="taxonomic scope" value="Bacteria"/>
</dbReference>
<dbReference type="CDD" id="cd05379">
    <property type="entry name" value="CAP_bacterial"/>
    <property type="match status" value="1"/>
</dbReference>
<evidence type="ECO:0000313" key="3">
    <source>
        <dbReference type="Proteomes" id="UP000001953"/>
    </source>
</evidence>
<dbReference type="OrthoDB" id="9811255at2"/>
<sequence>MTFDVRASCSANGSHGVMFRSGGCATEISAYRRAHGLSAVRADAALDRIARKQAAAMARAGTVSHNVNGNFFVRIAPVHRRLAAENVAAGFPTCAETIRQWDASSGHRANLRMSSARRVGVASVAKPSSPYRRFWAMVITD</sequence>
<organism evidence="2 3">
    <name type="scientific">Nitrobacter hamburgensis (strain DSM 10229 / NCIMB 13809 / X14)</name>
    <dbReference type="NCBI Taxonomy" id="323097"/>
    <lineage>
        <taxon>Bacteria</taxon>
        <taxon>Pseudomonadati</taxon>
        <taxon>Pseudomonadota</taxon>
        <taxon>Alphaproteobacteria</taxon>
        <taxon>Hyphomicrobiales</taxon>
        <taxon>Nitrobacteraceae</taxon>
        <taxon>Nitrobacter</taxon>
    </lineage>
</organism>
<gene>
    <name evidence="2" type="ordered locus">Nham_3620</name>
</gene>
<reference evidence="2 3" key="1">
    <citation type="submission" date="2006-03" db="EMBL/GenBank/DDBJ databases">
        <title>Complete sequence of chromosome of Nitrobacter hamburgensis X14.</title>
        <authorList>
            <consortium name="US DOE Joint Genome Institute"/>
            <person name="Copeland A."/>
            <person name="Lucas S."/>
            <person name="Lapidus A."/>
            <person name="Barry K."/>
            <person name="Detter J.C."/>
            <person name="Glavina del Rio T."/>
            <person name="Hammon N."/>
            <person name="Israni S."/>
            <person name="Dalin E."/>
            <person name="Tice H."/>
            <person name="Pitluck S."/>
            <person name="Chain P."/>
            <person name="Malfatti S."/>
            <person name="Shin M."/>
            <person name="Vergez L."/>
            <person name="Schmutz J."/>
            <person name="Larimer F."/>
            <person name="Land M."/>
            <person name="Hauser L."/>
            <person name="Kyrpides N."/>
            <person name="Ivanova N."/>
            <person name="Ward B."/>
            <person name="Arp D."/>
            <person name="Klotz M."/>
            <person name="Stein L."/>
            <person name="O'Mullan G."/>
            <person name="Starkenburg S."/>
            <person name="Sayavedra L."/>
            <person name="Poret-Peterson A.T."/>
            <person name="Gentry M.E."/>
            <person name="Bruce D."/>
            <person name="Richardson P."/>
        </authorList>
    </citation>
    <scope>NUCLEOTIDE SEQUENCE [LARGE SCALE GENOMIC DNA]</scope>
    <source>
        <strain evidence="3">DSM 10229 / NCIMB 13809 / X14</strain>
    </source>
</reference>
<dbReference type="Pfam" id="PF00188">
    <property type="entry name" value="CAP"/>
    <property type="match status" value="1"/>
</dbReference>
<feature type="domain" description="SCP" evidence="1">
    <location>
        <begin position="28"/>
        <end position="135"/>
    </location>
</feature>
<dbReference type="Gene3D" id="3.40.33.10">
    <property type="entry name" value="CAP"/>
    <property type="match status" value="1"/>
</dbReference>
<dbReference type="InterPro" id="IPR035940">
    <property type="entry name" value="CAP_sf"/>
</dbReference>
<dbReference type="PANTHER" id="PTHR31157">
    <property type="entry name" value="SCP DOMAIN-CONTAINING PROTEIN"/>
    <property type="match status" value="1"/>
</dbReference>
<dbReference type="InterPro" id="IPR014044">
    <property type="entry name" value="CAP_dom"/>
</dbReference>
<dbReference type="AlphaFoldDB" id="Q1QHE9"/>
<keyword evidence="3" id="KW-1185">Reference proteome</keyword>
<evidence type="ECO:0000259" key="1">
    <source>
        <dbReference type="Pfam" id="PF00188"/>
    </source>
</evidence>
<name>Q1QHE9_NITHX</name>
<dbReference type="Proteomes" id="UP000001953">
    <property type="component" value="Chromosome"/>
</dbReference>
<evidence type="ECO:0000313" key="2">
    <source>
        <dbReference type="EMBL" id="ABE64348.1"/>
    </source>
</evidence>
<dbReference type="SUPFAM" id="SSF55797">
    <property type="entry name" value="PR-1-like"/>
    <property type="match status" value="1"/>
</dbReference>
<dbReference type="HOGENOM" id="CLU_048111_5_0_5"/>
<accession>Q1QHE9</accession>
<dbReference type="PANTHER" id="PTHR31157:SF1">
    <property type="entry name" value="SCP DOMAIN-CONTAINING PROTEIN"/>
    <property type="match status" value="1"/>
</dbReference>
<proteinExistence type="predicted"/>
<dbReference type="EMBL" id="CP000319">
    <property type="protein sequence ID" value="ABE64348.1"/>
    <property type="molecule type" value="Genomic_DNA"/>
</dbReference>
<protein>
    <submittedName>
        <fullName evidence="2">Allergen V5/Tpx-1 related protein</fullName>
    </submittedName>
</protein>
<dbReference type="STRING" id="323097.Nham_3620"/>